<proteinExistence type="inferred from homology"/>
<dbReference type="SUPFAM" id="SSF56059">
    <property type="entry name" value="Glutathione synthetase ATP-binding domain-like"/>
    <property type="match status" value="1"/>
</dbReference>
<evidence type="ECO:0000256" key="4">
    <source>
        <dbReference type="ARBA" id="ARBA00013255"/>
    </source>
</evidence>
<dbReference type="InterPro" id="IPR013815">
    <property type="entry name" value="ATP_grasp_subdomain_1"/>
</dbReference>
<dbReference type="SMART" id="SM01209">
    <property type="entry name" value="GARS_A"/>
    <property type="match status" value="1"/>
</dbReference>
<dbReference type="InterPro" id="IPR037123">
    <property type="entry name" value="PRibGlycinamide_synth_C_sf"/>
</dbReference>
<dbReference type="RefSeq" id="WP_145198751.1">
    <property type="nucleotide sequence ID" value="NZ_CP036434.1"/>
</dbReference>
<dbReference type="Pfam" id="PF02843">
    <property type="entry name" value="GARS_C"/>
    <property type="match status" value="1"/>
</dbReference>
<dbReference type="PANTHER" id="PTHR43472:SF1">
    <property type="entry name" value="PHOSPHORIBOSYLAMINE--GLYCINE LIGASE, CHLOROPLASTIC"/>
    <property type="match status" value="1"/>
</dbReference>
<comment type="similarity">
    <text evidence="9 12">Belongs to the GARS family.</text>
</comment>
<organism evidence="15 16">
    <name type="scientific">Saltatorellus ferox</name>
    <dbReference type="NCBI Taxonomy" id="2528018"/>
    <lineage>
        <taxon>Bacteria</taxon>
        <taxon>Pseudomonadati</taxon>
        <taxon>Planctomycetota</taxon>
        <taxon>Planctomycetia</taxon>
        <taxon>Planctomycetia incertae sedis</taxon>
        <taxon>Saltatorellus</taxon>
    </lineage>
</organism>
<dbReference type="InterPro" id="IPR011761">
    <property type="entry name" value="ATP-grasp"/>
</dbReference>
<evidence type="ECO:0000256" key="6">
    <source>
        <dbReference type="ARBA" id="ARBA00022741"/>
    </source>
</evidence>
<name>A0A518EU27_9BACT</name>
<dbReference type="Gene3D" id="3.30.470.20">
    <property type="entry name" value="ATP-grasp fold, B domain"/>
    <property type="match status" value="1"/>
</dbReference>
<keyword evidence="5 12" id="KW-0436">Ligase</keyword>
<evidence type="ECO:0000256" key="12">
    <source>
        <dbReference type="HAMAP-Rule" id="MF_00138"/>
    </source>
</evidence>
<evidence type="ECO:0000313" key="16">
    <source>
        <dbReference type="Proteomes" id="UP000320390"/>
    </source>
</evidence>
<evidence type="ECO:0000256" key="11">
    <source>
        <dbReference type="ARBA" id="ARBA00042864"/>
    </source>
</evidence>
<dbReference type="EMBL" id="CP036434">
    <property type="protein sequence ID" value="QDV07592.1"/>
    <property type="molecule type" value="Genomic_DNA"/>
</dbReference>
<dbReference type="InterPro" id="IPR020561">
    <property type="entry name" value="PRibGlycinamid_synth_ATP-grasp"/>
</dbReference>
<dbReference type="Gene3D" id="3.30.1490.20">
    <property type="entry name" value="ATP-grasp fold, A domain"/>
    <property type="match status" value="1"/>
</dbReference>
<keyword evidence="7 12" id="KW-0658">Purine biosynthesis</keyword>
<dbReference type="InterPro" id="IPR011054">
    <property type="entry name" value="Rudment_hybrid_motif"/>
</dbReference>
<evidence type="ECO:0000256" key="3">
    <source>
        <dbReference type="ARBA" id="ARBA00005174"/>
    </source>
</evidence>
<evidence type="ECO:0000256" key="9">
    <source>
        <dbReference type="ARBA" id="ARBA00038345"/>
    </source>
</evidence>
<dbReference type="Proteomes" id="UP000320390">
    <property type="component" value="Chromosome"/>
</dbReference>
<dbReference type="PROSITE" id="PS00184">
    <property type="entry name" value="GARS"/>
    <property type="match status" value="1"/>
</dbReference>
<comment type="cofactor">
    <cofactor evidence="1">
        <name>Mn(2+)</name>
        <dbReference type="ChEBI" id="CHEBI:29035"/>
    </cofactor>
</comment>
<dbReference type="SMART" id="SM01210">
    <property type="entry name" value="GARS_C"/>
    <property type="match status" value="1"/>
</dbReference>
<dbReference type="GO" id="GO:0009113">
    <property type="term" value="P:purine nucleobase biosynthetic process"/>
    <property type="evidence" value="ECO:0007669"/>
    <property type="project" value="InterPro"/>
</dbReference>
<dbReference type="Gene3D" id="3.90.600.10">
    <property type="entry name" value="Phosphoribosylglycinamide synthetase, C-terminal domain"/>
    <property type="match status" value="1"/>
</dbReference>
<keyword evidence="16" id="KW-1185">Reference proteome</keyword>
<dbReference type="InterPro" id="IPR000115">
    <property type="entry name" value="PRibGlycinamide_synth"/>
</dbReference>
<evidence type="ECO:0000256" key="2">
    <source>
        <dbReference type="ARBA" id="ARBA00001946"/>
    </source>
</evidence>
<protein>
    <recommendedName>
        <fullName evidence="4 12">Phosphoribosylamine--glycine ligase</fullName>
        <ecNumber evidence="4 12">6.3.4.13</ecNumber>
    </recommendedName>
    <alternativeName>
        <fullName evidence="12">GARS</fullName>
    </alternativeName>
    <alternativeName>
        <fullName evidence="10 12">Glycinamide ribonucleotide synthetase</fullName>
    </alternativeName>
    <alternativeName>
        <fullName evidence="11 12">Phosphoribosylglycinamide synthetase</fullName>
    </alternativeName>
</protein>
<comment type="pathway">
    <text evidence="3 12">Purine metabolism; IMP biosynthesis via de novo pathway; N(1)-(5-phospho-D-ribosyl)glycinamide from 5-phospho-alpha-D-ribose 1-diphosphate: step 2/2.</text>
</comment>
<keyword evidence="8 13" id="KW-0067">ATP-binding</keyword>
<dbReference type="PROSITE" id="PS50975">
    <property type="entry name" value="ATP_GRASP"/>
    <property type="match status" value="1"/>
</dbReference>
<dbReference type="Pfam" id="PF01071">
    <property type="entry name" value="GARS_A"/>
    <property type="match status" value="1"/>
</dbReference>
<evidence type="ECO:0000256" key="7">
    <source>
        <dbReference type="ARBA" id="ARBA00022755"/>
    </source>
</evidence>
<dbReference type="InterPro" id="IPR016185">
    <property type="entry name" value="PreATP-grasp_dom_sf"/>
</dbReference>
<dbReference type="SUPFAM" id="SSF52440">
    <property type="entry name" value="PreATP-grasp domain"/>
    <property type="match status" value="1"/>
</dbReference>
<dbReference type="AlphaFoldDB" id="A0A518EU27"/>
<sequence>MTSDKFKVLVIGSGGREHALCWKIAKSELVSEVICTPGNGGIGDVARIERVAATDIPGLIQLAKAEQPGLIVIGPEDPLAMGLADKLRAEGFKVFGPGAEGARLESSKAHSKELMDRHRIPTASFRSFNRSGQAKGYLEGCTTWPQVIKADGLAAGKGVYICADLAEAKVAVDGIMEQGRHGSAGASILIEEFIQGEEASIFALTDGETVLVLEPVQDHKQVGDGDVGPNTGGMGVYSPVPELSKRIYKQIEQHVLLPSIHMLRRERIDFRGVLFIGLMLTDGGPRVIEYNVRFGDPECQALVRRLKSDIVPILLATADGTLGSIETPEWENQTCIGVVAAADGYPASPRKGDRIDGLEAAGRVESAVVFHAGTKRNRTLDGNEEIVTNGGRVLTVTAMAKDAEEARRRAYESYDKIKYAGKFCRRDIGRRREARAASFDARSQGAPGGA</sequence>
<dbReference type="InterPro" id="IPR020562">
    <property type="entry name" value="PRibGlycinamide_synth_N"/>
</dbReference>
<accession>A0A518EU27</accession>
<evidence type="ECO:0000259" key="14">
    <source>
        <dbReference type="PROSITE" id="PS50975"/>
    </source>
</evidence>
<dbReference type="GO" id="GO:0005524">
    <property type="term" value="F:ATP binding"/>
    <property type="evidence" value="ECO:0007669"/>
    <property type="project" value="UniProtKB-UniRule"/>
</dbReference>
<evidence type="ECO:0000313" key="15">
    <source>
        <dbReference type="EMBL" id="QDV07592.1"/>
    </source>
</evidence>
<dbReference type="GO" id="GO:0004637">
    <property type="term" value="F:phosphoribosylamine-glycine ligase activity"/>
    <property type="evidence" value="ECO:0007669"/>
    <property type="project" value="UniProtKB-UniRule"/>
</dbReference>
<dbReference type="InterPro" id="IPR020559">
    <property type="entry name" value="PRibGlycinamide_synth_CS"/>
</dbReference>
<evidence type="ECO:0000256" key="1">
    <source>
        <dbReference type="ARBA" id="ARBA00001936"/>
    </source>
</evidence>
<dbReference type="EC" id="6.3.4.13" evidence="4 12"/>
<dbReference type="InterPro" id="IPR020560">
    <property type="entry name" value="PRibGlycinamide_synth_C-dom"/>
</dbReference>
<feature type="domain" description="ATP-grasp" evidence="14">
    <location>
        <begin position="112"/>
        <end position="319"/>
    </location>
</feature>
<dbReference type="GO" id="GO:0006189">
    <property type="term" value="P:'de novo' IMP biosynthetic process"/>
    <property type="evidence" value="ECO:0007669"/>
    <property type="project" value="UniProtKB-UniRule"/>
</dbReference>
<dbReference type="Gene3D" id="3.40.50.20">
    <property type="match status" value="1"/>
</dbReference>
<comment type="catalytic activity">
    <reaction evidence="12">
        <text>5-phospho-beta-D-ribosylamine + glycine + ATP = N(1)-(5-phospho-beta-D-ribosyl)glycinamide + ADP + phosphate + H(+)</text>
        <dbReference type="Rhea" id="RHEA:17453"/>
        <dbReference type="ChEBI" id="CHEBI:15378"/>
        <dbReference type="ChEBI" id="CHEBI:30616"/>
        <dbReference type="ChEBI" id="CHEBI:43474"/>
        <dbReference type="ChEBI" id="CHEBI:57305"/>
        <dbReference type="ChEBI" id="CHEBI:58681"/>
        <dbReference type="ChEBI" id="CHEBI:143788"/>
        <dbReference type="ChEBI" id="CHEBI:456216"/>
        <dbReference type="EC" id="6.3.4.13"/>
    </reaction>
</comment>
<dbReference type="GO" id="GO:0046872">
    <property type="term" value="F:metal ion binding"/>
    <property type="evidence" value="ECO:0007669"/>
    <property type="project" value="InterPro"/>
</dbReference>
<evidence type="ECO:0000256" key="10">
    <source>
        <dbReference type="ARBA" id="ARBA00042242"/>
    </source>
</evidence>
<comment type="cofactor">
    <cofactor evidence="2">
        <name>Mg(2+)</name>
        <dbReference type="ChEBI" id="CHEBI:18420"/>
    </cofactor>
</comment>
<evidence type="ECO:0000256" key="5">
    <source>
        <dbReference type="ARBA" id="ARBA00022598"/>
    </source>
</evidence>
<dbReference type="NCBIfam" id="TIGR00877">
    <property type="entry name" value="purD"/>
    <property type="match status" value="1"/>
</dbReference>
<evidence type="ECO:0000256" key="13">
    <source>
        <dbReference type="PROSITE-ProRule" id="PRU00409"/>
    </source>
</evidence>
<dbReference type="SUPFAM" id="SSF51246">
    <property type="entry name" value="Rudiment single hybrid motif"/>
    <property type="match status" value="1"/>
</dbReference>
<dbReference type="OrthoDB" id="9807240at2"/>
<dbReference type="UniPathway" id="UPA00074">
    <property type="reaction ID" value="UER00125"/>
</dbReference>
<gene>
    <name evidence="12 15" type="primary">purD</name>
    <name evidence="15" type="ORF">Poly30_31180</name>
</gene>
<dbReference type="PANTHER" id="PTHR43472">
    <property type="entry name" value="PHOSPHORIBOSYLAMINE--GLYCINE LIGASE"/>
    <property type="match status" value="1"/>
</dbReference>
<dbReference type="Pfam" id="PF02844">
    <property type="entry name" value="GARS_N"/>
    <property type="match status" value="1"/>
</dbReference>
<reference evidence="15 16" key="1">
    <citation type="submission" date="2019-02" db="EMBL/GenBank/DDBJ databases">
        <title>Deep-cultivation of Planctomycetes and their phenomic and genomic characterization uncovers novel biology.</title>
        <authorList>
            <person name="Wiegand S."/>
            <person name="Jogler M."/>
            <person name="Boedeker C."/>
            <person name="Pinto D."/>
            <person name="Vollmers J."/>
            <person name="Rivas-Marin E."/>
            <person name="Kohn T."/>
            <person name="Peeters S.H."/>
            <person name="Heuer A."/>
            <person name="Rast P."/>
            <person name="Oberbeckmann S."/>
            <person name="Bunk B."/>
            <person name="Jeske O."/>
            <person name="Meyerdierks A."/>
            <person name="Storesund J.E."/>
            <person name="Kallscheuer N."/>
            <person name="Luecker S."/>
            <person name="Lage O.M."/>
            <person name="Pohl T."/>
            <person name="Merkel B.J."/>
            <person name="Hornburger P."/>
            <person name="Mueller R.-W."/>
            <person name="Bruemmer F."/>
            <person name="Labrenz M."/>
            <person name="Spormann A.M."/>
            <person name="Op den Camp H."/>
            <person name="Overmann J."/>
            <person name="Amann R."/>
            <person name="Jetten M.S.M."/>
            <person name="Mascher T."/>
            <person name="Medema M.H."/>
            <person name="Devos D.P."/>
            <person name="Kaster A.-K."/>
            <person name="Ovreas L."/>
            <person name="Rohde M."/>
            <person name="Galperin M.Y."/>
            <person name="Jogler C."/>
        </authorList>
    </citation>
    <scope>NUCLEOTIDE SEQUENCE [LARGE SCALE GENOMIC DNA]</scope>
    <source>
        <strain evidence="15 16">Poly30</strain>
    </source>
</reference>
<evidence type="ECO:0000256" key="8">
    <source>
        <dbReference type="ARBA" id="ARBA00022840"/>
    </source>
</evidence>
<dbReference type="HAMAP" id="MF_00138">
    <property type="entry name" value="GARS"/>
    <property type="match status" value="1"/>
</dbReference>
<keyword evidence="6 13" id="KW-0547">Nucleotide-binding</keyword>